<evidence type="ECO:0000313" key="3">
    <source>
        <dbReference type="Proteomes" id="UP001501237"/>
    </source>
</evidence>
<name>A0ABP6QR05_9ACTN</name>
<dbReference type="Proteomes" id="UP001501237">
    <property type="component" value="Unassembled WGS sequence"/>
</dbReference>
<organism evidence="2 3">
    <name type="scientific">Actinocorallia longicatena</name>
    <dbReference type="NCBI Taxonomy" id="111803"/>
    <lineage>
        <taxon>Bacteria</taxon>
        <taxon>Bacillati</taxon>
        <taxon>Actinomycetota</taxon>
        <taxon>Actinomycetes</taxon>
        <taxon>Streptosporangiales</taxon>
        <taxon>Thermomonosporaceae</taxon>
        <taxon>Actinocorallia</taxon>
    </lineage>
</organism>
<sequence length="135" mass="15212">MSRAKRRDRHGRGLRGPLAPPEIPISLTRSEKFDDLVRDEVQRIVAPWTEELAGVEFAVEDVPEVPADETRVPLSALRHVDGNPRVIIYRRPVEARSTGTPEKTDRELSRLIHDLVVDELAGLLNLPPETIDPED</sequence>
<comment type="caution">
    <text evidence="2">The sequence shown here is derived from an EMBL/GenBank/DDBJ whole genome shotgun (WGS) entry which is preliminary data.</text>
</comment>
<keyword evidence="3" id="KW-1185">Reference proteome</keyword>
<dbReference type="CDD" id="cd12954">
    <property type="entry name" value="MMP_TTHA0227_like_1"/>
    <property type="match status" value="1"/>
</dbReference>
<feature type="compositionally biased region" description="Basic residues" evidence="1">
    <location>
        <begin position="1"/>
        <end position="13"/>
    </location>
</feature>
<gene>
    <name evidence="2" type="ORF">GCM10010468_76850</name>
</gene>
<proteinExistence type="predicted"/>
<dbReference type="Gene3D" id="3.30.2010.20">
    <property type="match status" value="1"/>
</dbReference>
<reference evidence="3" key="1">
    <citation type="journal article" date="2019" name="Int. J. Syst. Evol. Microbiol.">
        <title>The Global Catalogue of Microorganisms (GCM) 10K type strain sequencing project: providing services to taxonomists for standard genome sequencing and annotation.</title>
        <authorList>
            <consortium name="The Broad Institute Genomics Platform"/>
            <consortium name="The Broad Institute Genome Sequencing Center for Infectious Disease"/>
            <person name="Wu L."/>
            <person name="Ma J."/>
        </authorList>
    </citation>
    <scope>NUCLEOTIDE SEQUENCE [LARGE SCALE GENOMIC DNA]</scope>
    <source>
        <strain evidence="3">JCM 9377</strain>
    </source>
</reference>
<protein>
    <submittedName>
        <fullName evidence="2">Metallopeptidase family protein</fullName>
    </submittedName>
</protein>
<accession>A0ABP6QR05</accession>
<dbReference type="RefSeq" id="WP_344838874.1">
    <property type="nucleotide sequence ID" value="NZ_BAAAUV010000040.1"/>
</dbReference>
<dbReference type="EMBL" id="BAAAUV010000040">
    <property type="protein sequence ID" value="GAA3240234.1"/>
    <property type="molecule type" value="Genomic_DNA"/>
</dbReference>
<dbReference type="InterPro" id="IPR038555">
    <property type="entry name" value="Zincin_1_sf"/>
</dbReference>
<evidence type="ECO:0000256" key="1">
    <source>
        <dbReference type="SAM" id="MobiDB-lite"/>
    </source>
</evidence>
<dbReference type="SUPFAM" id="SSF55486">
    <property type="entry name" value="Metalloproteases ('zincins'), catalytic domain"/>
    <property type="match status" value="1"/>
</dbReference>
<evidence type="ECO:0000313" key="2">
    <source>
        <dbReference type="EMBL" id="GAA3240234.1"/>
    </source>
</evidence>
<feature type="region of interest" description="Disordered" evidence="1">
    <location>
        <begin position="1"/>
        <end position="23"/>
    </location>
</feature>